<proteinExistence type="inferred from homology"/>
<comment type="caution">
    <text evidence="10">The sequence shown here is derived from an EMBL/GenBank/DDBJ whole genome shotgun (WGS) entry which is preliminary data.</text>
</comment>
<feature type="transmembrane region" description="Helical" evidence="7">
    <location>
        <begin position="175"/>
        <end position="192"/>
    </location>
</feature>
<evidence type="ECO:0000256" key="8">
    <source>
        <dbReference type="SAM" id="MobiDB-lite"/>
    </source>
</evidence>
<gene>
    <name evidence="10" type="ORF">JOF36_005247</name>
</gene>
<keyword evidence="3" id="KW-1003">Cell membrane</keyword>
<keyword evidence="2 7" id="KW-0813">Transport</keyword>
<dbReference type="InterPro" id="IPR035906">
    <property type="entry name" value="MetI-like_sf"/>
</dbReference>
<evidence type="ECO:0000256" key="7">
    <source>
        <dbReference type="RuleBase" id="RU363032"/>
    </source>
</evidence>
<dbReference type="CDD" id="cd06261">
    <property type="entry name" value="TM_PBP2"/>
    <property type="match status" value="1"/>
</dbReference>
<keyword evidence="11" id="KW-1185">Reference proteome</keyword>
<sequence>MTTARPVTGQDAPPPVRDGSARARDAWVGAVSRVVAGAGVVFLIGILPWLSQRSPELAVLRARSAEREATPEALASIRSDLGLDAGPWGVFGRWLQGVLTGDLGTSWVSGEPVLPTVLAGLGVSLTLMGFALVVAVLVTAALLAPALRRGLAGAGAGTVGNGGGLAAALTALPEFLLAAVLLVTVAVGLGWFPPYGWAGPQYAVLPALALGLPAGGLVGRLLAESVASAFSEPWVGTWQTAGLSRPRVGAAVLRRALPSVLPQIGLVLVGMTGGAVAVEEVFAIPGLGRTTLGAAASLDLTLLQAGVLALLLVAAVAGALAQLARTLILGRAARTGDVPVASALTTVRRYRWVLPGTAGALLLLVTATGLLRDPYTSAHPRLAAPSLALPLGSDAVGRDVLARVGHGALLTAGTALAVVAFSLVLGVLIGLAPRLSTGAAEVANAAPPVLAGLVVAAVLGPSAIGAAIGVALVSWAPLAAHTAALVSEIRAQPHVRILPVLGVGPVRATAVHVLPAAAGPLVRHAMLRLPGTALALASLGFLGLGPQPPSPEWGRLLADGLPYVERAPWAVLAPSGMLILVAVLAVSLASAGRAGRGTAPRTADHR</sequence>
<feature type="transmembrane region" description="Helical" evidence="7">
    <location>
        <begin position="408"/>
        <end position="429"/>
    </location>
</feature>
<reference evidence="10 11" key="1">
    <citation type="submission" date="2021-03" db="EMBL/GenBank/DDBJ databases">
        <title>Sequencing the genomes of 1000 actinobacteria strains.</title>
        <authorList>
            <person name="Klenk H.-P."/>
        </authorList>
    </citation>
    <scope>NUCLEOTIDE SEQUENCE [LARGE SCALE GENOMIC DNA]</scope>
    <source>
        <strain evidence="10 11">DSM 45256</strain>
    </source>
</reference>
<feature type="transmembrane region" description="Helical" evidence="7">
    <location>
        <begin position="352"/>
        <end position="371"/>
    </location>
</feature>
<evidence type="ECO:0000259" key="9">
    <source>
        <dbReference type="PROSITE" id="PS50928"/>
    </source>
</evidence>
<dbReference type="PROSITE" id="PS50928">
    <property type="entry name" value="ABC_TM1"/>
    <property type="match status" value="1"/>
</dbReference>
<dbReference type="Pfam" id="PF00528">
    <property type="entry name" value="BPD_transp_1"/>
    <property type="match status" value="2"/>
</dbReference>
<dbReference type="InterPro" id="IPR000515">
    <property type="entry name" value="MetI-like"/>
</dbReference>
<feature type="transmembrane region" description="Helical" evidence="7">
    <location>
        <begin position="449"/>
        <end position="473"/>
    </location>
</feature>
<comment type="subcellular location">
    <subcellularLocation>
        <location evidence="1 7">Cell membrane</location>
        <topology evidence="1 7">Multi-pass membrane protein</topology>
    </subcellularLocation>
</comment>
<keyword evidence="4 7" id="KW-0812">Transmembrane</keyword>
<organism evidence="10 11">
    <name type="scientific">Pseudonocardia parietis</name>
    <dbReference type="NCBI Taxonomy" id="570936"/>
    <lineage>
        <taxon>Bacteria</taxon>
        <taxon>Bacillati</taxon>
        <taxon>Actinomycetota</taxon>
        <taxon>Actinomycetes</taxon>
        <taxon>Pseudonocardiales</taxon>
        <taxon>Pseudonocardiaceae</taxon>
        <taxon>Pseudonocardia</taxon>
    </lineage>
</organism>
<feature type="transmembrane region" description="Helical" evidence="7">
    <location>
        <begin position="204"/>
        <end position="223"/>
    </location>
</feature>
<accession>A0ABS4W0J3</accession>
<feature type="transmembrane region" description="Helical" evidence="7">
    <location>
        <begin position="27"/>
        <end position="50"/>
    </location>
</feature>
<dbReference type="EMBL" id="JAGINU010000001">
    <property type="protein sequence ID" value="MBP2369551.1"/>
    <property type="molecule type" value="Genomic_DNA"/>
</dbReference>
<feature type="domain" description="ABC transmembrane type-1" evidence="9">
    <location>
        <begin position="404"/>
        <end position="590"/>
    </location>
</feature>
<protein>
    <submittedName>
        <fullName evidence="10">Peptide/nickel transport system permease protein</fullName>
    </submittedName>
</protein>
<feature type="region of interest" description="Disordered" evidence="8">
    <location>
        <begin position="1"/>
        <end position="20"/>
    </location>
</feature>
<dbReference type="PANTHER" id="PTHR43163">
    <property type="entry name" value="DIPEPTIDE TRANSPORT SYSTEM PERMEASE PROTEIN DPPB-RELATED"/>
    <property type="match status" value="1"/>
</dbReference>
<keyword evidence="6 7" id="KW-0472">Membrane</keyword>
<dbReference type="PANTHER" id="PTHR43163:SF3">
    <property type="entry name" value="PEPTIDE ABC TRANSPORTER PERMEASE PROTEIN"/>
    <property type="match status" value="1"/>
</dbReference>
<evidence type="ECO:0000256" key="6">
    <source>
        <dbReference type="ARBA" id="ARBA00023136"/>
    </source>
</evidence>
<evidence type="ECO:0000256" key="2">
    <source>
        <dbReference type="ARBA" id="ARBA00022448"/>
    </source>
</evidence>
<comment type="similarity">
    <text evidence="7">Belongs to the binding-protein-dependent transport system permease family.</text>
</comment>
<evidence type="ECO:0000256" key="1">
    <source>
        <dbReference type="ARBA" id="ARBA00004651"/>
    </source>
</evidence>
<evidence type="ECO:0000256" key="5">
    <source>
        <dbReference type="ARBA" id="ARBA00022989"/>
    </source>
</evidence>
<evidence type="ECO:0000313" key="11">
    <source>
        <dbReference type="Proteomes" id="UP001519295"/>
    </source>
</evidence>
<feature type="transmembrane region" description="Helical" evidence="7">
    <location>
        <begin position="300"/>
        <end position="321"/>
    </location>
</feature>
<feature type="transmembrane region" description="Helical" evidence="7">
    <location>
        <begin position="117"/>
        <end position="144"/>
    </location>
</feature>
<name>A0ABS4W0J3_9PSEU</name>
<dbReference type="RefSeq" id="WP_307862601.1">
    <property type="nucleotide sequence ID" value="NZ_JAGINU010000001.1"/>
</dbReference>
<keyword evidence="5 7" id="KW-1133">Transmembrane helix</keyword>
<evidence type="ECO:0000256" key="3">
    <source>
        <dbReference type="ARBA" id="ARBA00022475"/>
    </source>
</evidence>
<feature type="transmembrane region" description="Helical" evidence="7">
    <location>
        <begin position="264"/>
        <end position="288"/>
    </location>
</feature>
<dbReference type="Proteomes" id="UP001519295">
    <property type="component" value="Unassembled WGS sequence"/>
</dbReference>
<dbReference type="SUPFAM" id="SSF161098">
    <property type="entry name" value="MetI-like"/>
    <property type="match status" value="1"/>
</dbReference>
<feature type="transmembrane region" description="Helical" evidence="7">
    <location>
        <begin position="567"/>
        <end position="591"/>
    </location>
</feature>
<evidence type="ECO:0000256" key="4">
    <source>
        <dbReference type="ARBA" id="ARBA00022692"/>
    </source>
</evidence>
<evidence type="ECO:0000313" key="10">
    <source>
        <dbReference type="EMBL" id="MBP2369551.1"/>
    </source>
</evidence>